<reference evidence="2" key="1">
    <citation type="submission" date="2020-07" db="EMBL/GenBank/DDBJ databases">
        <title>Multicomponent nature underlies the extraordinary mechanical properties of spider dragline silk.</title>
        <authorList>
            <person name="Kono N."/>
            <person name="Nakamura H."/>
            <person name="Mori M."/>
            <person name="Yoshida Y."/>
            <person name="Ohtoshi R."/>
            <person name="Malay A.D."/>
            <person name="Moran D.A.P."/>
            <person name="Tomita M."/>
            <person name="Numata K."/>
            <person name="Arakawa K."/>
        </authorList>
    </citation>
    <scope>NUCLEOTIDE SEQUENCE</scope>
</reference>
<sequence>MRFILILFFAVLAIASAQRRVGRPPSRRLYRLPVHRHRDDDQHFASLGGADVGRYSQGWTVLPRTGWTISSRINLEGLIKEE</sequence>
<organism evidence="2 3">
    <name type="scientific">Trichonephila clavata</name>
    <name type="common">Joro spider</name>
    <name type="synonym">Nephila clavata</name>
    <dbReference type="NCBI Taxonomy" id="2740835"/>
    <lineage>
        <taxon>Eukaryota</taxon>
        <taxon>Metazoa</taxon>
        <taxon>Ecdysozoa</taxon>
        <taxon>Arthropoda</taxon>
        <taxon>Chelicerata</taxon>
        <taxon>Arachnida</taxon>
        <taxon>Araneae</taxon>
        <taxon>Araneomorphae</taxon>
        <taxon>Entelegynae</taxon>
        <taxon>Araneoidea</taxon>
        <taxon>Nephilidae</taxon>
        <taxon>Trichonephila</taxon>
    </lineage>
</organism>
<evidence type="ECO:0000313" key="2">
    <source>
        <dbReference type="EMBL" id="GFR18390.1"/>
    </source>
</evidence>
<comment type="caution">
    <text evidence="2">The sequence shown here is derived from an EMBL/GenBank/DDBJ whole genome shotgun (WGS) entry which is preliminary data.</text>
</comment>
<gene>
    <name evidence="2" type="ORF">TNCT_251411</name>
</gene>
<dbReference type="AlphaFoldDB" id="A0A8X6J3G1"/>
<evidence type="ECO:0000313" key="3">
    <source>
        <dbReference type="Proteomes" id="UP000887116"/>
    </source>
</evidence>
<feature type="chain" id="PRO_5036489772" evidence="1">
    <location>
        <begin position="18"/>
        <end position="82"/>
    </location>
</feature>
<accession>A0A8X6J3G1</accession>
<feature type="signal peptide" evidence="1">
    <location>
        <begin position="1"/>
        <end position="17"/>
    </location>
</feature>
<proteinExistence type="predicted"/>
<protein>
    <submittedName>
        <fullName evidence="2">Uncharacterized protein</fullName>
    </submittedName>
</protein>
<name>A0A8X6J3G1_TRICU</name>
<dbReference type="Proteomes" id="UP000887116">
    <property type="component" value="Unassembled WGS sequence"/>
</dbReference>
<keyword evidence="3" id="KW-1185">Reference proteome</keyword>
<dbReference type="EMBL" id="BMAO01017780">
    <property type="protein sequence ID" value="GFR18390.1"/>
    <property type="molecule type" value="Genomic_DNA"/>
</dbReference>
<keyword evidence="1" id="KW-0732">Signal</keyword>
<evidence type="ECO:0000256" key="1">
    <source>
        <dbReference type="SAM" id="SignalP"/>
    </source>
</evidence>